<feature type="region of interest" description="Disordered" evidence="1">
    <location>
        <begin position="133"/>
        <end position="192"/>
    </location>
</feature>
<organism evidence="2 3">
    <name type="scientific">Terfezia boudieri ATCC MYA-4762</name>
    <dbReference type="NCBI Taxonomy" id="1051890"/>
    <lineage>
        <taxon>Eukaryota</taxon>
        <taxon>Fungi</taxon>
        <taxon>Dikarya</taxon>
        <taxon>Ascomycota</taxon>
        <taxon>Pezizomycotina</taxon>
        <taxon>Pezizomycetes</taxon>
        <taxon>Pezizales</taxon>
        <taxon>Pezizaceae</taxon>
        <taxon>Terfezia</taxon>
    </lineage>
</organism>
<accession>A0A3N4LRY3</accession>
<proteinExistence type="predicted"/>
<keyword evidence="3" id="KW-1185">Reference proteome</keyword>
<feature type="compositionally biased region" description="Gly residues" evidence="1">
    <location>
        <begin position="178"/>
        <end position="191"/>
    </location>
</feature>
<feature type="region of interest" description="Disordered" evidence="1">
    <location>
        <begin position="1"/>
        <end position="102"/>
    </location>
</feature>
<reference evidence="2 3" key="1">
    <citation type="journal article" date="2018" name="Nat. Ecol. Evol.">
        <title>Pezizomycetes genomes reveal the molecular basis of ectomycorrhizal truffle lifestyle.</title>
        <authorList>
            <person name="Murat C."/>
            <person name="Payen T."/>
            <person name="Noel B."/>
            <person name="Kuo A."/>
            <person name="Morin E."/>
            <person name="Chen J."/>
            <person name="Kohler A."/>
            <person name="Krizsan K."/>
            <person name="Balestrini R."/>
            <person name="Da Silva C."/>
            <person name="Montanini B."/>
            <person name="Hainaut M."/>
            <person name="Levati E."/>
            <person name="Barry K.W."/>
            <person name="Belfiori B."/>
            <person name="Cichocki N."/>
            <person name="Clum A."/>
            <person name="Dockter R.B."/>
            <person name="Fauchery L."/>
            <person name="Guy J."/>
            <person name="Iotti M."/>
            <person name="Le Tacon F."/>
            <person name="Lindquist E.A."/>
            <person name="Lipzen A."/>
            <person name="Malagnac F."/>
            <person name="Mello A."/>
            <person name="Molinier V."/>
            <person name="Miyauchi S."/>
            <person name="Poulain J."/>
            <person name="Riccioni C."/>
            <person name="Rubini A."/>
            <person name="Sitrit Y."/>
            <person name="Splivallo R."/>
            <person name="Traeger S."/>
            <person name="Wang M."/>
            <person name="Zifcakova L."/>
            <person name="Wipf D."/>
            <person name="Zambonelli A."/>
            <person name="Paolocci F."/>
            <person name="Nowrousian M."/>
            <person name="Ottonello S."/>
            <person name="Baldrian P."/>
            <person name="Spatafora J.W."/>
            <person name="Henrissat B."/>
            <person name="Nagy L.G."/>
            <person name="Aury J.M."/>
            <person name="Wincker P."/>
            <person name="Grigoriev I.V."/>
            <person name="Bonfante P."/>
            <person name="Martin F.M."/>
        </authorList>
    </citation>
    <scope>NUCLEOTIDE SEQUENCE [LARGE SCALE GENOMIC DNA]</scope>
    <source>
        <strain evidence="2 3">ATCC MYA-4762</strain>
    </source>
</reference>
<feature type="compositionally biased region" description="Polar residues" evidence="1">
    <location>
        <begin position="13"/>
        <end position="28"/>
    </location>
</feature>
<evidence type="ECO:0000313" key="2">
    <source>
        <dbReference type="EMBL" id="RPB25677.1"/>
    </source>
</evidence>
<dbReference type="EMBL" id="ML121537">
    <property type="protein sequence ID" value="RPB25677.1"/>
    <property type="molecule type" value="Genomic_DNA"/>
</dbReference>
<evidence type="ECO:0000313" key="3">
    <source>
        <dbReference type="Proteomes" id="UP000267821"/>
    </source>
</evidence>
<evidence type="ECO:0000256" key="1">
    <source>
        <dbReference type="SAM" id="MobiDB-lite"/>
    </source>
</evidence>
<gene>
    <name evidence="2" type="ORF">L211DRAFT_836409</name>
</gene>
<name>A0A3N4LRY3_9PEZI</name>
<sequence>MPREHRPPPPPSGNGNIYNANPLSSKPNPTAGPYDPRNTLSLTESPVFPNLQDRVPTVDLSITPEKPPTATPKFGETSPLSSKVRSLGSKGPPPPAPRGMSSLLPQEWLIPKPANDKLAWATPVSLNSFAKAAPTSIPMPTDGGVLGGNSGPVSRGFTAVNPTGSPQKFTDYRDMAGHSGGGSGMGGGRRFGGPDEFGLGGYVDPAKTSDRIKALFDGLENDEDVPRVRLKKA</sequence>
<dbReference type="Proteomes" id="UP000267821">
    <property type="component" value="Unassembled WGS sequence"/>
</dbReference>
<protein>
    <submittedName>
        <fullName evidence="2">Uncharacterized protein</fullName>
    </submittedName>
</protein>
<dbReference type="InParanoid" id="A0A3N4LRY3"/>
<dbReference type="AlphaFoldDB" id="A0A3N4LRY3"/>